<sequence length="123" mass="13606">MGPILDIRPNEVKEGGVCVITSAATVSQDTTPVEYLLETVSGLTDLVFYPRNIILRINTRNLEKLYEKKLEPVAQPPSPHSLKIVASSVRIATASFSYIHHPGRSSSPKRLRSTKFNKDTITS</sequence>
<gene>
    <name evidence="2" type="ORF">NPIL_536051</name>
</gene>
<reference evidence="2" key="1">
    <citation type="submission" date="2020-08" db="EMBL/GenBank/DDBJ databases">
        <title>Multicomponent nature underlies the extraordinary mechanical properties of spider dragline silk.</title>
        <authorList>
            <person name="Kono N."/>
            <person name="Nakamura H."/>
            <person name="Mori M."/>
            <person name="Yoshida Y."/>
            <person name="Ohtoshi R."/>
            <person name="Malay A.D."/>
            <person name="Moran D.A.P."/>
            <person name="Tomita M."/>
            <person name="Numata K."/>
            <person name="Arakawa K."/>
        </authorList>
    </citation>
    <scope>NUCLEOTIDE SEQUENCE</scope>
</reference>
<dbReference type="Proteomes" id="UP000887013">
    <property type="component" value="Unassembled WGS sequence"/>
</dbReference>
<comment type="caution">
    <text evidence="2">The sequence shown here is derived from an EMBL/GenBank/DDBJ whole genome shotgun (WGS) entry which is preliminary data.</text>
</comment>
<name>A0A8X6JRM8_NEPPI</name>
<organism evidence="2 3">
    <name type="scientific">Nephila pilipes</name>
    <name type="common">Giant wood spider</name>
    <name type="synonym">Nephila maculata</name>
    <dbReference type="NCBI Taxonomy" id="299642"/>
    <lineage>
        <taxon>Eukaryota</taxon>
        <taxon>Metazoa</taxon>
        <taxon>Ecdysozoa</taxon>
        <taxon>Arthropoda</taxon>
        <taxon>Chelicerata</taxon>
        <taxon>Arachnida</taxon>
        <taxon>Araneae</taxon>
        <taxon>Araneomorphae</taxon>
        <taxon>Entelegynae</taxon>
        <taxon>Araneoidea</taxon>
        <taxon>Nephilidae</taxon>
        <taxon>Nephila</taxon>
    </lineage>
</organism>
<evidence type="ECO:0000313" key="3">
    <source>
        <dbReference type="Proteomes" id="UP000887013"/>
    </source>
</evidence>
<keyword evidence="3" id="KW-1185">Reference proteome</keyword>
<feature type="region of interest" description="Disordered" evidence="1">
    <location>
        <begin position="100"/>
        <end position="123"/>
    </location>
</feature>
<accession>A0A8X6JRM8</accession>
<feature type="compositionally biased region" description="Basic residues" evidence="1">
    <location>
        <begin position="101"/>
        <end position="115"/>
    </location>
</feature>
<evidence type="ECO:0000313" key="2">
    <source>
        <dbReference type="EMBL" id="GFS54802.1"/>
    </source>
</evidence>
<dbReference type="AlphaFoldDB" id="A0A8X6JRM8"/>
<proteinExistence type="predicted"/>
<evidence type="ECO:0000256" key="1">
    <source>
        <dbReference type="SAM" id="MobiDB-lite"/>
    </source>
</evidence>
<protein>
    <submittedName>
        <fullName evidence="2">Uncharacterized protein</fullName>
    </submittedName>
</protein>
<dbReference type="EMBL" id="BMAW01092439">
    <property type="protein sequence ID" value="GFS54802.1"/>
    <property type="molecule type" value="Genomic_DNA"/>
</dbReference>